<name>A0AB35XIV0_9ACTN</name>
<keyword evidence="3" id="KW-0520">NAD</keyword>
<dbReference type="RefSeq" id="WP_016666705.1">
    <property type="nucleotide sequence ID" value="NZ_CABKSM010000001.1"/>
</dbReference>
<dbReference type="Gene3D" id="3.40.50.10140">
    <property type="entry name" value="Toll/interleukin-1 receptor homology (TIR) domain"/>
    <property type="match status" value="1"/>
</dbReference>
<dbReference type="Proteomes" id="UP001309299">
    <property type="component" value="Unassembled WGS sequence"/>
</dbReference>
<feature type="compositionally biased region" description="Basic and acidic residues" evidence="5">
    <location>
        <begin position="68"/>
        <end position="77"/>
    </location>
</feature>
<evidence type="ECO:0000313" key="8">
    <source>
        <dbReference type="Proteomes" id="UP001309299"/>
    </source>
</evidence>
<keyword evidence="2" id="KW-0378">Hydrolase</keyword>
<evidence type="ECO:0000256" key="3">
    <source>
        <dbReference type="ARBA" id="ARBA00023027"/>
    </source>
</evidence>
<dbReference type="SMART" id="SM00255">
    <property type="entry name" value="TIR"/>
    <property type="match status" value="1"/>
</dbReference>
<evidence type="ECO:0000256" key="5">
    <source>
        <dbReference type="SAM" id="MobiDB-lite"/>
    </source>
</evidence>
<organism evidence="7 8">
    <name type="scientific">Cutibacterium avidum</name>
    <dbReference type="NCBI Taxonomy" id="33010"/>
    <lineage>
        <taxon>Bacteria</taxon>
        <taxon>Bacillati</taxon>
        <taxon>Actinomycetota</taxon>
        <taxon>Actinomycetes</taxon>
        <taxon>Propionibacteriales</taxon>
        <taxon>Propionibacteriaceae</taxon>
        <taxon>Cutibacterium</taxon>
    </lineage>
</organism>
<gene>
    <name evidence="7" type="ORF">V7F78_01810</name>
</gene>
<feature type="compositionally biased region" description="Basic and acidic residues" evidence="5">
    <location>
        <begin position="45"/>
        <end position="59"/>
    </location>
</feature>
<dbReference type="EMBL" id="JBAKUA010000002">
    <property type="protein sequence ID" value="MEH1545773.1"/>
    <property type="molecule type" value="Genomic_DNA"/>
</dbReference>
<dbReference type="PROSITE" id="PS50104">
    <property type="entry name" value="TIR"/>
    <property type="match status" value="1"/>
</dbReference>
<comment type="catalytic activity">
    <reaction evidence="4">
        <text>NAD(+) + H2O = ADP-D-ribose + nicotinamide + H(+)</text>
        <dbReference type="Rhea" id="RHEA:16301"/>
        <dbReference type="ChEBI" id="CHEBI:15377"/>
        <dbReference type="ChEBI" id="CHEBI:15378"/>
        <dbReference type="ChEBI" id="CHEBI:17154"/>
        <dbReference type="ChEBI" id="CHEBI:57540"/>
        <dbReference type="ChEBI" id="CHEBI:57967"/>
        <dbReference type="EC" id="3.2.2.6"/>
    </reaction>
    <physiologicalReaction direction="left-to-right" evidence="4">
        <dbReference type="Rhea" id="RHEA:16302"/>
    </physiologicalReaction>
</comment>
<dbReference type="GO" id="GO:0007165">
    <property type="term" value="P:signal transduction"/>
    <property type="evidence" value="ECO:0007669"/>
    <property type="project" value="InterPro"/>
</dbReference>
<dbReference type="InterPro" id="IPR000157">
    <property type="entry name" value="TIR_dom"/>
</dbReference>
<dbReference type="GO" id="GO:0061809">
    <property type="term" value="F:NAD+ nucleosidase activity, cyclic ADP-ribose generating"/>
    <property type="evidence" value="ECO:0007669"/>
    <property type="project" value="UniProtKB-EC"/>
</dbReference>
<feature type="domain" description="TIR" evidence="6">
    <location>
        <begin position="138"/>
        <end position="272"/>
    </location>
</feature>
<sequence length="277" mass="30594">MSTASELKRYREQAVSLRKDISGHSKTVADKRKKAADAQSAASRSRSDATIRSKLREAETATNAANTAERKRADAEKKLADVEKKVADLQTRYEKEQRTESERSLNAIRKASATASSQFGSFSRAQAPVVWQPRVSPELTDIFLSHASEDKDEIARPLREALEDRGLTVWFDELKIKVGHSIRQEIEKGIEGARFGVVILSPSFFAKQWTQAELDALFTKKIDSGRSVILPIWHRVTKDEVASQSPLLAGLLALNSATMTLSEIADAISEAVAEDGQ</sequence>
<evidence type="ECO:0000259" key="6">
    <source>
        <dbReference type="PROSITE" id="PS50104"/>
    </source>
</evidence>
<dbReference type="SUPFAM" id="SSF52200">
    <property type="entry name" value="Toll/Interleukin receptor TIR domain"/>
    <property type="match status" value="1"/>
</dbReference>
<evidence type="ECO:0000256" key="2">
    <source>
        <dbReference type="ARBA" id="ARBA00022801"/>
    </source>
</evidence>
<dbReference type="PANTHER" id="PTHR32009:SF39">
    <property type="entry name" value="TIR DOMAIN-CONTAINING PROTEIN"/>
    <property type="match status" value="1"/>
</dbReference>
<evidence type="ECO:0000313" key="7">
    <source>
        <dbReference type="EMBL" id="MEH1545773.1"/>
    </source>
</evidence>
<feature type="region of interest" description="Disordered" evidence="5">
    <location>
        <begin position="18"/>
        <end position="77"/>
    </location>
</feature>
<dbReference type="EC" id="3.2.2.6" evidence="1"/>
<feature type="compositionally biased region" description="Basic and acidic residues" evidence="5">
    <location>
        <begin position="18"/>
        <end position="30"/>
    </location>
</feature>
<evidence type="ECO:0000256" key="4">
    <source>
        <dbReference type="ARBA" id="ARBA00047304"/>
    </source>
</evidence>
<dbReference type="AlphaFoldDB" id="A0AB35XIV0"/>
<evidence type="ECO:0000256" key="1">
    <source>
        <dbReference type="ARBA" id="ARBA00011982"/>
    </source>
</evidence>
<accession>A0AB35XIV0</accession>
<dbReference type="PANTHER" id="PTHR32009">
    <property type="entry name" value="TMV RESISTANCE PROTEIN N-LIKE"/>
    <property type="match status" value="1"/>
</dbReference>
<comment type="caution">
    <text evidence="7">The sequence shown here is derived from an EMBL/GenBank/DDBJ whole genome shotgun (WGS) entry which is preliminary data.</text>
</comment>
<protein>
    <recommendedName>
        <fullName evidence="1">ADP-ribosyl cyclase/cyclic ADP-ribose hydrolase</fullName>
        <ecNumber evidence="1">3.2.2.6</ecNumber>
    </recommendedName>
</protein>
<dbReference type="InterPro" id="IPR035897">
    <property type="entry name" value="Toll_tir_struct_dom_sf"/>
</dbReference>
<proteinExistence type="predicted"/>
<reference evidence="7" key="1">
    <citation type="submission" date="2024-02" db="EMBL/GenBank/DDBJ databases">
        <title>Bacterial skin colonization with Propionibacterium avidum as a risk factor for Periprosthetic Joint Infections - a single-center prospective study.</title>
        <authorList>
            <person name="Achermann Y."/>
        </authorList>
    </citation>
    <scope>NUCLEOTIDE SEQUENCE</scope>
    <source>
        <strain evidence="7">PAVI-2017310195</strain>
    </source>
</reference>
<dbReference type="Pfam" id="PF13676">
    <property type="entry name" value="TIR_2"/>
    <property type="match status" value="1"/>
</dbReference>